<dbReference type="PANTHER" id="PTHR43272:SF33">
    <property type="entry name" value="AMP-BINDING DOMAIN-CONTAINING PROTEIN-RELATED"/>
    <property type="match status" value="1"/>
</dbReference>
<organism evidence="5 6">
    <name type="scientific">Protofrankia coriariae</name>
    <dbReference type="NCBI Taxonomy" id="1562887"/>
    <lineage>
        <taxon>Bacteria</taxon>
        <taxon>Bacillati</taxon>
        <taxon>Actinomycetota</taxon>
        <taxon>Actinomycetes</taxon>
        <taxon>Frankiales</taxon>
        <taxon>Frankiaceae</taxon>
        <taxon>Protofrankia</taxon>
    </lineage>
</organism>
<accession>A0ABR5F5Y5</accession>
<dbReference type="Gene3D" id="3.40.50.12780">
    <property type="entry name" value="N-terminal domain of ligase-like"/>
    <property type="match status" value="1"/>
</dbReference>
<evidence type="ECO:0000313" key="5">
    <source>
        <dbReference type="EMBL" id="KLL12144.1"/>
    </source>
</evidence>
<keyword evidence="2" id="KW-0067">ATP-binding</keyword>
<dbReference type="Pfam" id="PF23562">
    <property type="entry name" value="AMP-binding_C_3"/>
    <property type="match status" value="1"/>
</dbReference>
<evidence type="ECO:0000259" key="4">
    <source>
        <dbReference type="Pfam" id="PF00501"/>
    </source>
</evidence>
<dbReference type="InterPro" id="IPR000873">
    <property type="entry name" value="AMP-dep_synth/lig_dom"/>
</dbReference>
<dbReference type="CDD" id="cd05907">
    <property type="entry name" value="VL_LC_FACS_like"/>
    <property type="match status" value="1"/>
</dbReference>
<evidence type="ECO:0000256" key="1">
    <source>
        <dbReference type="ARBA" id="ARBA00022741"/>
    </source>
</evidence>
<dbReference type="PROSITE" id="PS00455">
    <property type="entry name" value="AMP_BINDING"/>
    <property type="match status" value="1"/>
</dbReference>
<proteinExistence type="predicted"/>
<keyword evidence="6" id="KW-1185">Reference proteome</keyword>
<protein>
    <submittedName>
        <fullName evidence="5">Acyl-CoA synthetase</fullName>
    </submittedName>
</protein>
<dbReference type="SUPFAM" id="SSF56801">
    <property type="entry name" value="Acetyl-CoA synthetase-like"/>
    <property type="match status" value="1"/>
</dbReference>
<gene>
    <name evidence="5" type="ORF">FrCorBMG51_06760</name>
</gene>
<keyword evidence="1" id="KW-0547">Nucleotide-binding</keyword>
<comment type="caution">
    <text evidence="5">The sequence shown here is derived from an EMBL/GenBank/DDBJ whole genome shotgun (WGS) entry which is preliminary data.</text>
</comment>
<dbReference type="PANTHER" id="PTHR43272">
    <property type="entry name" value="LONG-CHAIN-FATTY-ACID--COA LIGASE"/>
    <property type="match status" value="1"/>
</dbReference>
<feature type="domain" description="AMP-dependent synthetase/ligase" evidence="4">
    <location>
        <begin position="25"/>
        <end position="425"/>
    </location>
</feature>
<feature type="region of interest" description="Disordered" evidence="3">
    <location>
        <begin position="425"/>
        <end position="447"/>
    </location>
</feature>
<dbReference type="InterPro" id="IPR042099">
    <property type="entry name" value="ANL_N_sf"/>
</dbReference>
<dbReference type="InterPro" id="IPR020845">
    <property type="entry name" value="AMP-binding_CS"/>
</dbReference>
<name>A0ABR5F5Y5_9ACTN</name>
<dbReference type="EMBL" id="JWIO01000007">
    <property type="protein sequence ID" value="KLL12144.1"/>
    <property type="molecule type" value="Genomic_DNA"/>
</dbReference>
<dbReference type="Proteomes" id="UP000035425">
    <property type="component" value="Unassembled WGS sequence"/>
</dbReference>
<evidence type="ECO:0000256" key="3">
    <source>
        <dbReference type="SAM" id="MobiDB-lite"/>
    </source>
</evidence>
<evidence type="ECO:0000313" key="6">
    <source>
        <dbReference type="Proteomes" id="UP000035425"/>
    </source>
</evidence>
<dbReference type="RefSeq" id="WP_047222235.1">
    <property type="nucleotide sequence ID" value="NZ_JWIO01000007.1"/>
</dbReference>
<reference evidence="5 6" key="1">
    <citation type="submission" date="2014-12" db="EMBL/GenBank/DDBJ databases">
        <title>Frankia sp. BMG5.1 draft genome.</title>
        <authorList>
            <person name="Gtari M."/>
            <person name="Ghodhbane-Gtari F."/>
            <person name="Nouioui I."/>
            <person name="Ktari A."/>
            <person name="Hezbri K."/>
            <person name="Mimouni W."/>
            <person name="Sbissi I."/>
            <person name="Ayari A."/>
            <person name="Yamanaka T."/>
            <person name="Normand P."/>
            <person name="Tisa L.S."/>
            <person name="Boudabous A."/>
        </authorList>
    </citation>
    <scope>NUCLEOTIDE SEQUENCE [LARGE SCALE GENOMIC DNA]</scope>
    <source>
        <strain evidence="5 6">BMG5.1</strain>
    </source>
</reference>
<evidence type="ECO:0000256" key="2">
    <source>
        <dbReference type="ARBA" id="ARBA00022840"/>
    </source>
</evidence>
<sequence>MQQYKSGDGVVLPGDRGLSLILDEGVRLAPDRPVLSWQNAAGWQDASYRQFADHVRAVAKVLLAHGVAHGDRVAVLGRTSYEWAVVDFAVLSIGAVTVPIYPTASEQQVRHLLVDSAANWCFTETEEQRVQLDRIGGAALRVGAWPLAAVWAWRDADQDGPWDAEFDERRAKVRADDLATIVYTSGTTGMPKGCMLTHRNLYASSANTVEHTGDLFRTADGEQAATLLGLPLSHVFGRTILIACLYGGTRTGLVAGIPELIGQFPVFRPSFLALVPYALEKIRKRVRVPAAGGAGVVDAEAERVAIEFGLASARGLPVDDGLRAAHAVFDERVYSRVRASFGGRFQDVICGGASLDDSTAAFYGGVGVRILNCYGLTEAATAVTVNVPATNRMGSTGRPIPGTTVAIADDSELLIRGLNVSPGYWKGSPQPTDRDATQGGEGPWLHTGDLGRLDDDGFLYITGRRKEILVTSGGKNVAPAPLEDRVRLHPLVSNCMVVGDGRPFVSALVTIDPAALAGWKASRGLAADDDSWSHDPELLAEIQTAVDDANSLVSRAESIRAFRVLASDFTVAAGHLTPSMKLRRNVIEAEFAADIAAVYG</sequence>
<dbReference type="Pfam" id="PF00501">
    <property type="entry name" value="AMP-binding"/>
    <property type="match status" value="1"/>
</dbReference>